<gene>
    <name evidence="1" type="ORF">HMPREF9134_00091</name>
</gene>
<accession>L1NJ23</accession>
<dbReference type="AlphaFoldDB" id="L1NJ23"/>
<dbReference type="STRING" id="1127696.HMPREF9134_00091"/>
<proteinExistence type="predicted"/>
<comment type="caution">
    <text evidence="1">The sequence shown here is derived from an EMBL/GenBank/DDBJ whole genome shotgun (WGS) entry which is preliminary data.</text>
</comment>
<sequence>MTQDEDLELQRLEVNVTRLVGIVGQQSSRIMELEKLLHLRDQELSSLRGELDVVRQQGSTEALATALSGGATAQERDRAKKLLDEIIREVELCIAQLTAE</sequence>
<dbReference type="RefSeq" id="WP_005468051.1">
    <property type="nucleotide sequence ID" value="NZ_KB291034.1"/>
</dbReference>
<dbReference type="HOGENOM" id="CLU_2143557_0_0_10"/>
<evidence type="ECO:0000313" key="1">
    <source>
        <dbReference type="EMBL" id="EKY03202.1"/>
    </source>
</evidence>
<evidence type="ECO:0000313" key="2">
    <source>
        <dbReference type="Proteomes" id="UP000010408"/>
    </source>
</evidence>
<dbReference type="Proteomes" id="UP000010408">
    <property type="component" value="Unassembled WGS sequence"/>
</dbReference>
<protein>
    <submittedName>
        <fullName evidence="1">Uncharacterized protein</fullName>
    </submittedName>
</protein>
<dbReference type="EMBL" id="AMEQ01000003">
    <property type="protein sequence ID" value="EKY03202.1"/>
    <property type="molecule type" value="Genomic_DNA"/>
</dbReference>
<name>L1NJ23_9PORP</name>
<organism evidence="1 2">
    <name type="scientific">Porphyromonas catoniae F0037</name>
    <dbReference type="NCBI Taxonomy" id="1127696"/>
    <lineage>
        <taxon>Bacteria</taxon>
        <taxon>Pseudomonadati</taxon>
        <taxon>Bacteroidota</taxon>
        <taxon>Bacteroidia</taxon>
        <taxon>Bacteroidales</taxon>
        <taxon>Porphyromonadaceae</taxon>
        <taxon>Porphyromonas</taxon>
    </lineage>
</organism>
<dbReference type="PATRIC" id="fig|1127696.3.peg.78"/>
<reference evidence="1 2" key="1">
    <citation type="submission" date="2012-05" db="EMBL/GenBank/DDBJ databases">
        <authorList>
            <person name="Weinstock G."/>
            <person name="Sodergren E."/>
            <person name="Lobos E.A."/>
            <person name="Fulton L."/>
            <person name="Fulton R."/>
            <person name="Courtney L."/>
            <person name="Fronick C."/>
            <person name="O'Laughlin M."/>
            <person name="Godfrey J."/>
            <person name="Wilson R.M."/>
            <person name="Miner T."/>
            <person name="Farmer C."/>
            <person name="Delehaunty K."/>
            <person name="Cordes M."/>
            <person name="Minx P."/>
            <person name="Tomlinson C."/>
            <person name="Chen J."/>
            <person name="Wollam A."/>
            <person name="Pepin K.H."/>
            <person name="Bhonagiri V."/>
            <person name="Zhang X."/>
            <person name="Suruliraj S."/>
            <person name="Warren W."/>
            <person name="Mitreva M."/>
            <person name="Mardis E.R."/>
            <person name="Wilson R.K."/>
        </authorList>
    </citation>
    <scope>NUCLEOTIDE SEQUENCE [LARGE SCALE GENOMIC DNA]</scope>
    <source>
        <strain evidence="1 2">F0037</strain>
    </source>
</reference>